<dbReference type="Gene3D" id="1.20.1250.20">
    <property type="entry name" value="MFS general substrate transporter like domains"/>
    <property type="match status" value="1"/>
</dbReference>
<protein>
    <submittedName>
        <fullName evidence="6">MCH4 protein</fullName>
    </submittedName>
</protein>
<feature type="transmembrane region" description="Helical" evidence="4">
    <location>
        <begin position="410"/>
        <end position="429"/>
    </location>
</feature>
<dbReference type="GO" id="GO:0032218">
    <property type="term" value="P:riboflavin transport"/>
    <property type="evidence" value="ECO:0007669"/>
    <property type="project" value="TreeGrafter"/>
</dbReference>
<dbReference type="EMBL" id="CDQK01000003">
    <property type="protein sequence ID" value="CEP22826.1"/>
    <property type="molecule type" value="Genomic_DNA"/>
</dbReference>
<evidence type="ECO:0000256" key="3">
    <source>
        <dbReference type="SAM" id="MobiDB-lite"/>
    </source>
</evidence>
<feature type="transmembrane region" description="Helical" evidence="4">
    <location>
        <begin position="344"/>
        <end position="365"/>
    </location>
</feature>
<dbReference type="InterPro" id="IPR036259">
    <property type="entry name" value="MFS_trans_sf"/>
</dbReference>
<feature type="transmembrane region" description="Helical" evidence="4">
    <location>
        <begin position="371"/>
        <end position="389"/>
    </location>
</feature>
<evidence type="ECO:0000256" key="4">
    <source>
        <dbReference type="SAM" id="Phobius"/>
    </source>
</evidence>
<reference evidence="7" key="1">
    <citation type="journal article" date="2015" name="J. Biotechnol.">
        <title>The structure of the Cyberlindnera jadinii genome and its relation to Candida utilis analyzed by the occurrence of single nucleotide polymorphisms.</title>
        <authorList>
            <person name="Rupp O."/>
            <person name="Brinkrolf K."/>
            <person name="Buerth C."/>
            <person name="Kunigo M."/>
            <person name="Schneider J."/>
            <person name="Jaenicke S."/>
            <person name="Goesmann A."/>
            <person name="Puehler A."/>
            <person name="Jaeger K.-E."/>
            <person name="Ernst J.F."/>
        </authorList>
    </citation>
    <scope>NUCLEOTIDE SEQUENCE [LARGE SCALE GENOMIC DNA]</scope>
    <source>
        <strain evidence="7">ATCC 18201 / CBS 1600 / BCRC 20928 / JCM 3617 / NBRC 0987 / NRRL Y-1542</strain>
    </source>
</reference>
<dbReference type="InterPro" id="IPR020846">
    <property type="entry name" value="MFS_dom"/>
</dbReference>
<dbReference type="GO" id="GO:0022857">
    <property type="term" value="F:transmembrane transporter activity"/>
    <property type="evidence" value="ECO:0007669"/>
    <property type="project" value="InterPro"/>
</dbReference>
<feature type="transmembrane region" description="Helical" evidence="4">
    <location>
        <begin position="194"/>
        <end position="213"/>
    </location>
</feature>
<dbReference type="InterPro" id="IPR050327">
    <property type="entry name" value="Proton-linked_MCT"/>
</dbReference>
<dbReference type="GO" id="GO:0016020">
    <property type="term" value="C:membrane"/>
    <property type="evidence" value="ECO:0007669"/>
    <property type="project" value="UniProtKB-SubCell"/>
</dbReference>
<dbReference type="PROSITE" id="PS50850">
    <property type="entry name" value="MFS"/>
    <property type="match status" value="1"/>
</dbReference>
<name>A0A0H5C4E3_CYBJN</name>
<dbReference type="AlphaFoldDB" id="A0A0H5C4E3"/>
<comment type="similarity">
    <text evidence="2">Belongs to the major facilitator superfamily. Monocarboxylate porter (TC 2.A.1.13) family.</text>
</comment>
<evidence type="ECO:0000313" key="7">
    <source>
        <dbReference type="Proteomes" id="UP000038830"/>
    </source>
</evidence>
<evidence type="ECO:0000259" key="5">
    <source>
        <dbReference type="PROSITE" id="PS50850"/>
    </source>
</evidence>
<evidence type="ECO:0000256" key="2">
    <source>
        <dbReference type="ARBA" id="ARBA00006727"/>
    </source>
</evidence>
<dbReference type="SUPFAM" id="SSF103473">
    <property type="entry name" value="MFS general substrate transporter"/>
    <property type="match status" value="1"/>
</dbReference>
<feature type="transmembrane region" description="Helical" evidence="4">
    <location>
        <begin position="106"/>
        <end position="128"/>
    </location>
</feature>
<evidence type="ECO:0000256" key="1">
    <source>
        <dbReference type="ARBA" id="ARBA00004141"/>
    </source>
</evidence>
<accession>A0A0H5C4E3</accession>
<dbReference type="Pfam" id="PF07690">
    <property type="entry name" value="MFS_1"/>
    <property type="match status" value="1"/>
</dbReference>
<keyword evidence="4" id="KW-0472">Membrane</keyword>
<evidence type="ECO:0000313" key="6">
    <source>
        <dbReference type="EMBL" id="CEP22826.1"/>
    </source>
</evidence>
<feature type="transmembrane region" description="Helical" evidence="4">
    <location>
        <begin position="135"/>
        <end position="154"/>
    </location>
</feature>
<comment type="subcellular location">
    <subcellularLocation>
        <location evidence="1">Membrane</location>
        <topology evidence="1">Multi-pass membrane protein</topology>
    </subcellularLocation>
</comment>
<feature type="transmembrane region" description="Helical" evidence="4">
    <location>
        <begin position="219"/>
        <end position="244"/>
    </location>
</feature>
<feature type="transmembrane region" description="Helical" evidence="4">
    <location>
        <begin position="282"/>
        <end position="303"/>
    </location>
</feature>
<feature type="transmembrane region" description="Helical" evidence="4">
    <location>
        <begin position="441"/>
        <end position="461"/>
    </location>
</feature>
<keyword evidence="4" id="KW-0812">Transmembrane</keyword>
<feature type="transmembrane region" description="Helical" evidence="4">
    <location>
        <begin position="65"/>
        <end position="86"/>
    </location>
</feature>
<feature type="region of interest" description="Disordered" evidence="3">
    <location>
        <begin position="32"/>
        <end position="51"/>
    </location>
</feature>
<feature type="transmembrane region" description="Helical" evidence="4">
    <location>
        <begin position="160"/>
        <end position="182"/>
    </location>
</feature>
<organism evidence="6 7">
    <name type="scientific">Cyberlindnera jadinii (strain ATCC 18201 / CBS 1600 / BCRC 20928 / JCM 3617 / NBRC 0987 / NRRL Y-1542)</name>
    <name type="common">Torula yeast</name>
    <name type="synonym">Candida utilis</name>
    <dbReference type="NCBI Taxonomy" id="983966"/>
    <lineage>
        <taxon>Eukaryota</taxon>
        <taxon>Fungi</taxon>
        <taxon>Dikarya</taxon>
        <taxon>Ascomycota</taxon>
        <taxon>Saccharomycotina</taxon>
        <taxon>Saccharomycetes</taxon>
        <taxon>Phaffomycetales</taxon>
        <taxon>Phaffomycetaceae</taxon>
        <taxon>Cyberlindnera</taxon>
    </lineage>
</organism>
<sequence length="470" mass="51165">MTEIITPAKVDASELTEIPSNATASVRRMFSHESNGSTGRGGSTNKLLDSADPEDMEFPEGGFRAYITVFGSFLGLIPAFGLPNSVGAIEAYISTHQLSNVSASTVSWIFSIFNFTAFFCSIFSGAIFDFTGTKIPMAIGTVSFSCGLFLTANAETAWQFTLAFGIVTGFGCGTLMSPLIGVVSHYFNKNRATAISLATLGASIGGISIPLLLRKLYPAVGFVWALRILSFICAFFLVFSTCLVKERLKKERAPTSSWSEFLRMYVLGVFDYKSFSEVRFDFCAMAIALAECSLMITAIYFPSYAVRRGFSESDAYLLVTVINCMGILGRFLPSYVSDKWLGPFNTCIITLVGCAITTLAVWLPFGSSLGVLYLYSALYGFFSGSILTISPVCCGKISRTEDFGKRYSTMYLVASFLMLVTIPVAGAIIGNGEIKRYNGFIVYAAMLELVAAMFHVGTRFVTVGWRICKF</sequence>
<dbReference type="PANTHER" id="PTHR11360:SF177">
    <property type="entry name" value="RIBOFLAVIN TRANSPORTER MCH5"/>
    <property type="match status" value="1"/>
</dbReference>
<feature type="transmembrane region" description="Helical" evidence="4">
    <location>
        <begin position="315"/>
        <end position="332"/>
    </location>
</feature>
<gene>
    <name evidence="6" type="primary">MCH4</name>
    <name evidence="6" type="ORF">BN1211_3276</name>
</gene>
<feature type="domain" description="Major facilitator superfamily (MFS) profile" evidence="5">
    <location>
        <begin position="64"/>
        <end position="462"/>
    </location>
</feature>
<keyword evidence="4" id="KW-1133">Transmembrane helix</keyword>
<proteinExistence type="inferred from homology"/>
<dbReference type="PANTHER" id="PTHR11360">
    <property type="entry name" value="MONOCARBOXYLATE TRANSPORTER"/>
    <property type="match status" value="1"/>
</dbReference>
<dbReference type="Proteomes" id="UP000038830">
    <property type="component" value="Unassembled WGS sequence"/>
</dbReference>
<dbReference type="InterPro" id="IPR011701">
    <property type="entry name" value="MFS"/>
</dbReference>